<comment type="caution">
    <text evidence="1">The sequence shown here is derived from an EMBL/GenBank/DDBJ whole genome shotgun (WGS) entry which is preliminary data.</text>
</comment>
<keyword evidence="2" id="KW-1185">Reference proteome</keyword>
<dbReference type="EMBL" id="AEUY02000005">
    <property type="protein sequence ID" value="EHI64998.1"/>
    <property type="molecule type" value="Genomic_DNA"/>
</dbReference>
<proteinExistence type="predicted"/>
<accession>G5K9H3</accession>
<dbReference type="Proteomes" id="UP000003217">
    <property type="component" value="Unassembled WGS sequence"/>
</dbReference>
<reference evidence="1 2" key="1">
    <citation type="journal article" date="2014" name="Int. J. Syst. Evol. Microbiol.">
        <title>Phylogenomics and the dynamic genome evolution of the genus Streptococcus.</title>
        <authorList>
            <consortium name="The Broad Institute Genome Sequencing Platform"/>
            <person name="Richards V.P."/>
            <person name="Palmer S.R."/>
            <person name="Pavinski Bitar P.D."/>
            <person name="Qin X."/>
            <person name="Weinstock G.M."/>
            <person name="Highlander S.K."/>
            <person name="Town C.D."/>
            <person name="Burne R.A."/>
            <person name="Stanhope M.J."/>
        </authorList>
    </citation>
    <scope>NUCLEOTIDE SEQUENCE [LARGE SCALE GENOMIC DNA]</scope>
    <source>
        <strain evidence="1 2">LQ 940-04</strain>
    </source>
</reference>
<name>G5K9H3_9STRE</name>
<evidence type="ECO:0000313" key="2">
    <source>
        <dbReference type="Proteomes" id="UP000003217"/>
    </source>
</evidence>
<sequence>MIIMLLFYLPFKHVIIKRKRQIFIKKTDYYKHMLKESAFCPKN</sequence>
<evidence type="ECO:0000313" key="1">
    <source>
        <dbReference type="EMBL" id="EHI64998.1"/>
    </source>
</evidence>
<protein>
    <submittedName>
        <fullName evidence="1">Uncharacterized protein</fullName>
    </submittedName>
</protein>
<organism evidence="1 2">
    <name type="scientific">Streptococcus pseudoporcinus LQ 940-04</name>
    <dbReference type="NCBI Taxonomy" id="875093"/>
    <lineage>
        <taxon>Bacteria</taxon>
        <taxon>Bacillati</taxon>
        <taxon>Bacillota</taxon>
        <taxon>Bacilli</taxon>
        <taxon>Lactobacillales</taxon>
        <taxon>Streptococcaceae</taxon>
        <taxon>Streptococcus</taxon>
    </lineage>
</organism>
<gene>
    <name evidence="1" type="ORF">STRPS_0717</name>
</gene>
<dbReference type="AlphaFoldDB" id="G5K9H3"/>